<sequence>MPIKIDVPFSHKDEAKKLGAVWVPDVKTWVIPDHIKDINPFKVWLPPNGGTFVKYPYLIAQSERECWKCHKTTPLIGLGAKVYITSVFDSIWTIYDYPAFFVDIKSVDIAVVSILSERFPFFRETYSKTLKKNVWVNNCIHCHTIQGDDYNIDRSYVFGGYQNEKRTLFRGKQMEQIQLRFDYYIDSAIYEGEYYWDGFQEAE</sequence>
<keyword evidence="3" id="KW-1185">Reference proteome</keyword>
<evidence type="ECO:0000259" key="1">
    <source>
        <dbReference type="Pfam" id="PF18974"/>
    </source>
</evidence>
<organism evidence="2 3">
    <name type="scientific">Chitinophaga barathri</name>
    <dbReference type="NCBI Taxonomy" id="1647451"/>
    <lineage>
        <taxon>Bacteria</taxon>
        <taxon>Pseudomonadati</taxon>
        <taxon>Bacteroidota</taxon>
        <taxon>Chitinophagia</taxon>
        <taxon>Chitinophagales</taxon>
        <taxon>Chitinophagaceae</taxon>
        <taxon>Chitinophaga</taxon>
    </lineage>
</organism>
<dbReference type="InterPro" id="IPR043764">
    <property type="entry name" value="DUF5710"/>
</dbReference>
<accession>A0A3N4M4V6</accession>
<dbReference type="RefSeq" id="WP_120519454.1">
    <property type="nucleotide sequence ID" value="NZ_QXZY01000021.1"/>
</dbReference>
<proteinExistence type="predicted"/>
<dbReference type="Proteomes" id="UP000279089">
    <property type="component" value="Unassembled WGS sequence"/>
</dbReference>
<reference evidence="3" key="1">
    <citation type="submission" date="2018-11" db="EMBL/GenBank/DDBJ databases">
        <title>Chitinophaga lutea sp.nov., isolate from arsenic contaminated soil.</title>
        <authorList>
            <person name="Zong Y."/>
        </authorList>
    </citation>
    <scope>NUCLEOTIDE SEQUENCE [LARGE SCALE GENOMIC DNA]</scope>
    <source>
        <strain evidence="3">YLT18</strain>
    </source>
</reference>
<dbReference type="Pfam" id="PF18974">
    <property type="entry name" value="DUF5710"/>
    <property type="match status" value="1"/>
</dbReference>
<evidence type="ECO:0000313" key="2">
    <source>
        <dbReference type="EMBL" id="RPD37915.1"/>
    </source>
</evidence>
<evidence type="ECO:0000313" key="3">
    <source>
        <dbReference type="Proteomes" id="UP000279089"/>
    </source>
</evidence>
<gene>
    <name evidence="2" type="ORF">EG028_27585</name>
</gene>
<dbReference type="AlphaFoldDB" id="A0A3N4M4V6"/>
<name>A0A3N4M4V6_9BACT</name>
<dbReference type="OrthoDB" id="9792687at2"/>
<dbReference type="EMBL" id="RMBX01000022">
    <property type="protein sequence ID" value="RPD37915.1"/>
    <property type="molecule type" value="Genomic_DNA"/>
</dbReference>
<comment type="caution">
    <text evidence="2">The sequence shown here is derived from an EMBL/GenBank/DDBJ whole genome shotgun (WGS) entry which is preliminary data.</text>
</comment>
<protein>
    <recommendedName>
        <fullName evidence="1">DUF5710 domain-containing protein</fullName>
    </recommendedName>
</protein>
<feature type="domain" description="DUF5710" evidence="1">
    <location>
        <begin position="5"/>
        <end position="46"/>
    </location>
</feature>